<gene>
    <name evidence="2" type="ORF">FHETE_8806</name>
</gene>
<dbReference type="OrthoDB" id="5105430at2759"/>
<organism evidence="2 3">
    <name type="scientific">Fusarium heterosporum</name>
    <dbReference type="NCBI Taxonomy" id="42747"/>
    <lineage>
        <taxon>Eukaryota</taxon>
        <taxon>Fungi</taxon>
        <taxon>Dikarya</taxon>
        <taxon>Ascomycota</taxon>
        <taxon>Pezizomycotina</taxon>
        <taxon>Sordariomycetes</taxon>
        <taxon>Hypocreomycetidae</taxon>
        <taxon>Hypocreales</taxon>
        <taxon>Nectriaceae</taxon>
        <taxon>Fusarium</taxon>
        <taxon>Fusarium heterosporum species complex</taxon>
    </lineage>
</organism>
<comment type="caution">
    <text evidence="2">The sequence shown here is derived from an EMBL/GenBank/DDBJ whole genome shotgun (WGS) entry which is preliminary data.</text>
</comment>
<feature type="region of interest" description="Disordered" evidence="1">
    <location>
        <begin position="29"/>
        <end position="60"/>
    </location>
</feature>
<dbReference type="InterPro" id="IPR027417">
    <property type="entry name" value="P-loop_NTPase"/>
</dbReference>
<dbReference type="AlphaFoldDB" id="A0A8H5WJW9"/>
<evidence type="ECO:0000313" key="3">
    <source>
        <dbReference type="Proteomes" id="UP000567885"/>
    </source>
</evidence>
<proteinExistence type="predicted"/>
<evidence type="ECO:0000313" key="2">
    <source>
        <dbReference type="EMBL" id="KAF5660709.1"/>
    </source>
</evidence>
<dbReference type="InterPro" id="IPR038718">
    <property type="entry name" value="SNF2-like_sf"/>
</dbReference>
<accession>A0A8H5WJW9</accession>
<evidence type="ECO:0000256" key="1">
    <source>
        <dbReference type="SAM" id="MobiDB-lite"/>
    </source>
</evidence>
<reference evidence="2 3" key="1">
    <citation type="submission" date="2020-05" db="EMBL/GenBank/DDBJ databases">
        <title>Identification and distribution of gene clusters putatively required for synthesis of sphingolipid metabolism inhibitors in phylogenetically diverse species of the filamentous fungus Fusarium.</title>
        <authorList>
            <person name="Kim H.-S."/>
            <person name="Busman M."/>
            <person name="Brown D.W."/>
            <person name="Divon H."/>
            <person name="Uhlig S."/>
            <person name="Proctor R.H."/>
        </authorList>
    </citation>
    <scope>NUCLEOTIDE SEQUENCE [LARGE SCALE GENOMIC DNA]</scope>
    <source>
        <strain evidence="2 3">NRRL 20693</strain>
    </source>
</reference>
<keyword evidence="3" id="KW-1185">Reference proteome</keyword>
<dbReference type="SUPFAM" id="SSF52540">
    <property type="entry name" value="P-loop containing nucleoside triphosphate hydrolases"/>
    <property type="match status" value="1"/>
</dbReference>
<dbReference type="Gene3D" id="3.40.50.10810">
    <property type="entry name" value="Tandem AAA-ATPase domain"/>
    <property type="match status" value="1"/>
</dbReference>
<sequence>MRHEAGFAEIVAVWENVIQGLKRVEATFVHGESNRDGDDGDDEDKGDDGDDEDEWEDESHLAKRETTLLNQAIRSLKYGVALLLTGTPIFNTWRDLAGQFMLLPGGGPFNDLSHLTELIRVKKPNGNGYAPLGGVGGQHRALPNHLLASLVIARPKSQLRLQPVVTHVVDVNFNSERASAVRIELLVKKARDALFKSREEANGDSYKIAIGHLRRAQVDIDSNNERASAIKIEFLVEKARDALFKSREEANGDSYKIAIALLRRARVEAANPPLHRASEIGREISRR</sequence>
<feature type="compositionally biased region" description="Acidic residues" evidence="1">
    <location>
        <begin position="38"/>
        <end position="57"/>
    </location>
</feature>
<protein>
    <submittedName>
        <fullName evidence="2">Global transactivator</fullName>
    </submittedName>
</protein>
<name>A0A8H5WJW9_FUSHE</name>
<dbReference type="EMBL" id="JAAGWQ010000191">
    <property type="protein sequence ID" value="KAF5660709.1"/>
    <property type="molecule type" value="Genomic_DNA"/>
</dbReference>
<dbReference type="Proteomes" id="UP000567885">
    <property type="component" value="Unassembled WGS sequence"/>
</dbReference>